<dbReference type="Gene3D" id="3.40.50.300">
    <property type="entry name" value="P-loop containing nucleotide triphosphate hydrolases"/>
    <property type="match status" value="1"/>
</dbReference>
<accession>A0A852Z364</accession>
<dbReference type="InterPro" id="IPR045063">
    <property type="entry name" value="Dynamin_N"/>
</dbReference>
<comment type="subcellular location">
    <subcellularLocation>
        <location evidence="1">Membrane</location>
    </subcellularLocation>
</comment>
<dbReference type="PANTHER" id="PTHR10465:SF0">
    <property type="entry name" value="SARCALUMENIN"/>
    <property type="match status" value="1"/>
</dbReference>
<name>A0A852Z364_9ACTN</name>
<dbReference type="SUPFAM" id="SSF52540">
    <property type="entry name" value="P-loop containing nucleoside triphosphate hydrolases"/>
    <property type="match status" value="1"/>
</dbReference>
<feature type="domain" description="Dynamin N-terminal" evidence="6">
    <location>
        <begin position="53"/>
        <end position="184"/>
    </location>
</feature>
<keyword evidence="8" id="KW-1185">Reference proteome</keyword>
<protein>
    <recommendedName>
        <fullName evidence="6">Dynamin N-terminal domain-containing protein</fullName>
    </recommendedName>
</protein>
<evidence type="ECO:0000313" key="8">
    <source>
        <dbReference type="Proteomes" id="UP000548304"/>
    </source>
</evidence>
<keyword evidence="4" id="KW-0342">GTP-binding</keyword>
<sequence length="496" mass="54828">MSAPNDGENSPTGLLGQARALLLRTMTFYRDDPRTAGWLRTRLERLSEPLRMAVTGRVKSGKSTLVNALVGSELAPSDPEERTQVNTVFRYGTEPRITVHTPHGTQQTMSTGKLDPATIRDLQRWRPDEVASLVIESPSPGLQAITLIETPGVASTAVQETGRSALAQILSEADAVLYLTRHPQQTDIQFLHSVHELRVARRAPINTVLALSRADEAATGSDDSVDTAERMAAHHRRDPKVRSFAQYVVPVAGLLAQAGATLDQRRFDALLGLAALPRQRLEEQLLSADRFSKASEPEDLDADTRQTLLREFGLFGLQRALALLGQGTSDFARLRTALLDESRIGALQEAVHLQFVERQEALRARSVLMAVDMVLRANPRPGSRQLQGELDRLLSNAHEWDELRTLSGLWSRQLRLPPGLREEAERLLGAHGPQPQARLGVPAQTQPRELAERAGAVTRRWRALASDPLFDRAHREAVRTVQRSCERMLAALCNAQ</sequence>
<proteinExistence type="predicted"/>
<evidence type="ECO:0000313" key="7">
    <source>
        <dbReference type="EMBL" id="NYH80452.1"/>
    </source>
</evidence>
<dbReference type="Pfam" id="PF00350">
    <property type="entry name" value="Dynamin_N"/>
    <property type="match status" value="1"/>
</dbReference>
<dbReference type="RefSeq" id="WP_179536789.1">
    <property type="nucleotide sequence ID" value="NZ_JACBYW010000007.1"/>
</dbReference>
<dbReference type="GO" id="GO:0003924">
    <property type="term" value="F:GTPase activity"/>
    <property type="evidence" value="ECO:0007669"/>
    <property type="project" value="InterPro"/>
</dbReference>
<evidence type="ECO:0000256" key="3">
    <source>
        <dbReference type="ARBA" id="ARBA00022801"/>
    </source>
</evidence>
<evidence type="ECO:0000256" key="1">
    <source>
        <dbReference type="ARBA" id="ARBA00004370"/>
    </source>
</evidence>
<dbReference type="InterPro" id="IPR027094">
    <property type="entry name" value="Mitofusin_fam"/>
</dbReference>
<dbReference type="InterPro" id="IPR027417">
    <property type="entry name" value="P-loop_NTPase"/>
</dbReference>
<dbReference type="AlphaFoldDB" id="A0A852Z364"/>
<evidence type="ECO:0000259" key="6">
    <source>
        <dbReference type="Pfam" id="PF00350"/>
    </source>
</evidence>
<keyword evidence="2" id="KW-0547">Nucleotide-binding</keyword>
<keyword evidence="5" id="KW-0472">Membrane</keyword>
<dbReference type="Proteomes" id="UP000548304">
    <property type="component" value="Unassembled WGS sequence"/>
</dbReference>
<dbReference type="GO" id="GO:0016020">
    <property type="term" value="C:membrane"/>
    <property type="evidence" value="ECO:0007669"/>
    <property type="project" value="UniProtKB-SubCell"/>
</dbReference>
<organism evidence="7 8">
    <name type="scientific">Actinopolyspora biskrensis</name>
    <dbReference type="NCBI Taxonomy" id="1470178"/>
    <lineage>
        <taxon>Bacteria</taxon>
        <taxon>Bacillati</taxon>
        <taxon>Actinomycetota</taxon>
        <taxon>Actinomycetes</taxon>
        <taxon>Actinopolysporales</taxon>
        <taxon>Actinopolysporaceae</taxon>
        <taxon>Actinopolyspora</taxon>
    </lineage>
</organism>
<keyword evidence="3" id="KW-0378">Hydrolase</keyword>
<dbReference type="EMBL" id="JACBYW010000007">
    <property type="protein sequence ID" value="NYH80452.1"/>
    <property type="molecule type" value="Genomic_DNA"/>
</dbReference>
<dbReference type="GO" id="GO:0005525">
    <property type="term" value="F:GTP binding"/>
    <property type="evidence" value="ECO:0007669"/>
    <property type="project" value="UniProtKB-KW"/>
</dbReference>
<reference evidence="7 8" key="1">
    <citation type="submission" date="2020-07" db="EMBL/GenBank/DDBJ databases">
        <title>Genomic Encyclopedia of Type Strains, Phase III (KMG-III): the genomes of soil and plant-associated and newly described type strains.</title>
        <authorList>
            <person name="Whitman W."/>
        </authorList>
    </citation>
    <scope>NUCLEOTIDE SEQUENCE [LARGE SCALE GENOMIC DNA]</scope>
    <source>
        <strain evidence="7 8">CECT 8576</strain>
    </source>
</reference>
<gene>
    <name evidence="7" type="ORF">FHR84_003809</name>
</gene>
<evidence type="ECO:0000256" key="5">
    <source>
        <dbReference type="ARBA" id="ARBA00023136"/>
    </source>
</evidence>
<dbReference type="PANTHER" id="PTHR10465">
    <property type="entry name" value="TRANSMEMBRANE GTPASE FZO1"/>
    <property type="match status" value="1"/>
</dbReference>
<evidence type="ECO:0000256" key="2">
    <source>
        <dbReference type="ARBA" id="ARBA00022741"/>
    </source>
</evidence>
<comment type="caution">
    <text evidence="7">The sequence shown here is derived from an EMBL/GenBank/DDBJ whole genome shotgun (WGS) entry which is preliminary data.</text>
</comment>
<evidence type="ECO:0000256" key="4">
    <source>
        <dbReference type="ARBA" id="ARBA00023134"/>
    </source>
</evidence>